<accession>A0AAV5RI57</accession>
<gene>
    <name evidence="4" type="ORF">DASB73_013860</name>
</gene>
<dbReference type="InterPro" id="IPR000717">
    <property type="entry name" value="PCI_dom"/>
</dbReference>
<dbReference type="EMBL" id="BTGC01000003">
    <property type="protein sequence ID" value="GMM50428.1"/>
    <property type="molecule type" value="Genomic_DNA"/>
</dbReference>
<sequence length="450" mass="51891">MSEEVIRKADKDFSKELDVELPKIEEIAKSGDKEQAFEALLTFEKKTRQANDVFSSKRVLVAIANLLASQPDWTRLDEEVQTLVKKHGQSKQAITALIQEVIKLLPKAPSQDAEIATIEAIRLISEGRIYLELERAQATWILAKIEVDKFGNYAKAADLMGELQVETYGTMSMTEKIDYILEQMTLYIKKGDFTHASIVSRKIVPRYFAKEKTDEKVSSQKIRYYTLKTDIALNTEEYLNVCVNMRHIYDTDSVQQDDAKKHELLENMIMFAVLAPYDNEQSDMLHRLSIEPDLSLLPIYEELAEMFTTSELIRWTKIFEVYGKDLKDHWVFTDEKFGKKRLADLRQRVTEHNIRVVAKFYTRISIQGLAELLDLNVTETEDVVTKLVINGTVWARIDRPQRIISFARPKDVDDVLNEWGYNTSKLLEHVETLGHLIAKEGMMQSINSTK</sequence>
<feature type="domain" description="PCI" evidence="3">
    <location>
        <begin position="234"/>
        <end position="411"/>
    </location>
</feature>
<evidence type="ECO:0000313" key="5">
    <source>
        <dbReference type="Proteomes" id="UP001362899"/>
    </source>
</evidence>
<dbReference type="SUPFAM" id="SSF46785">
    <property type="entry name" value="Winged helix' DNA-binding domain"/>
    <property type="match status" value="1"/>
</dbReference>
<dbReference type="InterPro" id="IPR036390">
    <property type="entry name" value="WH_DNA-bd_sf"/>
</dbReference>
<dbReference type="AlphaFoldDB" id="A0AAV5RI57"/>
<reference evidence="4 5" key="1">
    <citation type="journal article" date="2023" name="Elife">
        <title>Identification of key yeast species and microbe-microbe interactions impacting larval growth of Drosophila in the wild.</title>
        <authorList>
            <person name="Mure A."/>
            <person name="Sugiura Y."/>
            <person name="Maeda R."/>
            <person name="Honda K."/>
            <person name="Sakurai N."/>
            <person name="Takahashi Y."/>
            <person name="Watada M."/>
            <person name="Katoh T."/>
            <person name="Gotoh A."/>
            <person name="Gotoh Y."/>
            <person name="Taniguchi I."/>
            <person name="Nakamura K."/>
            <person name="Hayashi T."/>
            <person name="Katayama T."/>
            <person name="Uemura T."/>
            <person name="Hattori Y."/>
        </authorList>
    </citation>
    <scope>NUCLEOTIDE SEQUENCE [LARGE SCALE GENOMIC DNA]</scope>
    <source>
        <strain evidence="4 5">SB-73</strain>
    </source>
</reference>
<evidence type="ECO:0000256" key="1">
    <source>
        <dbReference type="ARBA" id="ARBA00006397"/>
    </source>
</evidence>
<keyword evidence="5" id="KW-1185">Reference proteome</keyword>
<proteinExistence type="inferred from homology"/>
<dbReference type="InterPro" id="IPR036388">
    <property type="entry name" value="WH-like_DNA-bd_sf"/>
</dbReference>
<dbReference type="InterPro" id="IPR054559">
    <property type="entry name" value="PSMD12-CSN4-like_N"/>
</dbReference>
<dbReference type="InterPro" id="IPR040134">
    <property type="entry name" value="PSMD12/CSN4"/>
</dbReference>
<dbReference type="Proteomes" id="UP001362899">
    <property type="component" value="Unassembled WGS sequence"/>
</dbReference>
<evidence type="ECO:0000313" key="4">
    <source>
        <dbReference type="EMBL" id="GMM50428.1"/>
    </source>
</evidence>
<dbReference type="GO" id="GO:0005634">
    <property type="term" value="C:nucleus"/>
    <property type="evidence" value="ECO:0007669"/>
    <property type="project" value="UniProtKB-ARBA"/>
</dbReference>
<comment type="caution">
    <text evidence="4">The sequence shown here is derived from an EMBL/GenBank/DDBJ whole genome shotgun (WGS) entry which is preliminary data.</text>
</comment>
<comment type="similarity">
    <text evidence="1">Belongs to the proteasome subunit p55 family.</text>
</comment>
<dbReference type="Gene3D" id="1.10.10.10">
    <property type="entry name" value="Winged helix-like DNA-binding domain superfamily/Winged helix DNA-binding domain"/>
    <property type="match status" value="1"/>
</dbReference>
<dbReference type="Pfam" id="PF18098">
    <property type="entry name" value="RPN5_C"/>
    <property type="match status" value="1"/>
</dbReference>
<evidence type="ECO:0000259" key="3">
    <source>
        <dbReference type="PROSITE" id="PS50250"/>
    </source>
</evidence>
<name>A0AAV5RI57_STABA</name>
<dbReference type="InterPro" id="IPR040896">
    <property type="entry name" value="RPN5_C"/>
</dbReference>
<dbReference type="FunFam" id="1.10.10.10:FF:000070">
    <property type="entry name" value="26S proteasome non-ATPase regulatory subunit 12"/>
    <property type="match status" value="1"/>
</dbReference>
<dbReference type="GO" id="GO:0005737">
    <property type="term" value="C:cytoplasm"/>
    <property type="evidence" value="ECO:0007669"/>
    <property type="project" value="TreeGrafter"/>
</dbReference>
<dbReference type="PANTHER" id="PTHR10855:SF1">
    <property type="entry name" value="26S PROTEASOME NON-ATPASE REGULATORY SUBUNIT 12"/>
    <property type="match status" value="1"/>
</dbReference>
<dbReference type="PANTHER" id="PTHR10855">
    <property type="entry name" value="26S PROTEASOME NON-ATPASE REGULATORY SUBUNIT 12/COP9 SIGNALOSOME COMPLEX SUBUNIT 4"/>
    <property type="match status" value="1"/>
</dbReference>
<dbReference type="SMART" id="SM00088">
    <property type="entry name" value="PINT"/>
    <property type="match status" value="1"/>
</dbReference>
<organism evidence="4 5">
    <name type="scientific">Starmerella bacillaris</name>
    <name type="common">Yeast</name>
    <name type="synonym">Candida zemplinina</name>
    <dbReference type="NCBI Taxonomy" id="1247836"/>
    <lineage>
        <taxon>Eukaryota</taxon>
        <taxon>Fungi</taxon>
        <taxon>Dikarya</taxon>
        <taxon>Ascomycota</taxon>
        <taxon>Saccharomycotina</taxon>
        <taxon>Dipodascomycetes</taxon>
        <taxon>Dipodascales</taxon>
        <taxon>Trichomonascaceae</taxon>
        <taxon>Starmerella</taxon>
    </lineage>
</organism>
<dbReference type="Pfam" id="PF01399">
    <property type="entry name" value="PCI"/>
    <property type="match status" value="1"/>
</dbReference>
<protein>
    <submittedName>
        <fullName evidence="4">Proteasome regulatory particle lid subunit</fullName>
    </submittedName>
</protein>
<keyword evidence="2 4" id="KW-0647">Proteasome</keyword>
<dbReference type="GO" id="GO:0008541">
    <property type="term" value="C:proteasome regulatory particle, lid subcomplex"/>
    <property type="evidence" value="ECO:0007669"/>
    <property type="project" value="TreeGrafter"/>
</dbReference>
<dbReference type="PROSITE" id="PS50250">
    <property type="entry name" value="PCI"/>
    <property type="match status" value="1"/>
</dbReference>
<evidence type="ECO:0000256" key="2">
    <source>
        <dbReference type="ARBA" id="ARBA00022942"/>
    </source>
</evidence>
<dbReference type="Pfam" id="PF22241">
    <property type="entry name" value="PSMD12-CSN4_N"/>
    <property type="match status" value="1"/>
</dbReference>